<accession>A0A8W8K0V1</accession>
<keyword evidence="5" id="KW-1185">Reference proteome</keyword>
<keyword evidence="3" id="KW-0732">Signal</keyword>
<feature type="region of interest" description="Disordered" evidence="1">
    <location>
        <begin position="408"/>
        <end position="428"/>
    </location>
</feature>
<protein>
    <recommendedName>
        <fullName evidence="6">SUEL-type lectin domain-containing protein</fullName>
    </recommendedName>
</protein>
<evidence type="ECO:0008006" key="6">
    <source>
        <dbReference type="Google" id="ProtNLM"/>
    </source>
</evidence>
<feature type="transmembrane region" description="Helical" evidence="2">
    <location>
        <begin position="324"/>
        <end position="343"/>
    </location>
</feature>
<dbReference type="OrthoDB" id="6158675at2759"/>
<keyword evidence="2" id="KW-0812">Transmembrane</keyword>
<sequence>MERYLTFFVVITCFVHNSEGSLINSPCKKSSDWSNHHIRCPTDHTIYIAKHVIEDGFNTLMSPALGCFASDGVYCGVELPTNNTNIKNYHIMDSAVIACNGRNECTLSRQYFLEAEAALKKFCNASLRPEVQKATFRQSIDYECIQDSQIINMSVVKNESRPFGPVYLKASSAKCSCDISGAMSSIEILQAKSVFLLIQSKENTLLEHPDTSVGLYGVHIPLKTEDIVITILNGTNTSLALMKIRSEGILRIRCSNYRILRRAREYRVQKMIESRLFQSSRSYGASESTTSQQNDQQVGTVRPDVRFTIGGSLKPNFTFTIGDVLNLILSFFIIFLFVLSILYKRRTNGHVSAEIKFKDKEEKLVLVCYPNNGQKKAKVEIHQADCMCVSTTGRPVRRSNYTSLQIVNPSESSDQRNKNSADLYSDIV</sequence>
<keyword evidence="2" id="KW-0472">Membrane</keyword>
<proteinExistence type="predicted"/>
<keyword evidence="2" id="KW-1133">Transmembrane helix</keyword>
<evidence type="ECO:0000313" key="4">
    <source>
        <dbReference type="EnsemblMetazoa" id="G21160.1:cds"/>
    </source>
</evidence>
<dbReference type="Proteomes" id="UP000005408">
    <property type="component" value="Unassembled WGS sequence"/>
</dbReference>
<feature type="chain" id="PRO_5036497789" description="SUEL-type lectin domain-containing protein" evidence="3">
    <location>
        <begin position="21"/>
        <end position="428"/>
    </location>
</feature>
<evidence type="ECO:0000256" key="3">
    <source>
        <dbReference type="SAM" id="SignalP"/>
    </source>
</evidence>
<evidence type="ECO:0000256" key="2">
    <source>
        <dbReference type="SAM" id="Phobius"/>
    </source>
</evidence>
<evidence type="ECO:0000256" key="1">
    <source>
        <dbReference type="SAM" id="MobiDB-lite"/>
    </source>
</evidence>
<reference evidence="4" key="1">
    <citation type="submission" date="2022-08" db="UniProtKB">
        <authorList>
            <consortium name="EnsemblMetazoa"/>
        </authorList>
    </citation>
    <scope>IDENTIFICATION</scope>
    <source>
        <strain evidence="4">05x7-T-G4-1.051#20</strain>
    </source>
</reference>
<organism evidence="4 5">
    <name type="scientific">Magallana gigas</name>
    <name type="common">Pacific oyster</name>
    <name type="synonym">Crassostrea gigas</name>
    <dbReference type="NCBI Taxonomy" id="29159"/>
    <lineage>
        <taxon>Eukaryota</taxon>
        <taxon>Metazoa</taxon>
        <taxon>Spiralia</taxon>
        <taxon>Lophotrochozoa</taxon>
        <taxon>Mollusca</taxon>
        <taxon>Bivalvia</taxon>
        <taxon>Autobranchia</taxon>
        <taxon>Pteriomorphia</taxon>
        <taxon>Ostreida</taxon>
        <taxon>Ostreoidea</taxon>
        <taxon>Ostreidae</taxon>
        <taxon>Magallana</taxon>
    </lineage>
</organism>
<feature type="signal peptide" evidence="3">
    <location>
        <begin position="1"/>
        <end position="20"/>
    </location>
</feature>
<name>A0A8W8K0V1_MAGGI</name>
<evidence type="ECO:0000313" key="5">
    <source>
        <dbReference type="Proteomes" id="UP000005408"/>
    </source>
</evidence>
<dbReference type="EnsemblMetazoa" id="G21160.1">
    <property type="protein sequence ID" value="G21160.1:cds"/>
    <property type="gene ID" value="G21160"/>
</dbReference>
<dbReference type="AlphaFoldDB" id="A0A8W8K0V1"/>